<feature type="domain" description="ABC transmembrane type-1" evidence="12">
    <location>
        <begin position="19"/>
        <end position="310"/>
    </location>
</feature>
<evidence type="ECO:0000256" key="4">
    <source>
        <dbReference type="ARBA" id="ARBA00022692"/>
    </source>
</evidence>
<dbReference type="AlphaFoldDB" id="A0A8K0ST84"/>
<dbReference type="GO" id="GO:0015421">
    <property type="term" value="F:ABC-type oligopeptide transporter activity"/>
    <property type="evidence" value="ECO:0007669"/>
    <property type="project" value="TreeGrafter"/>
</dbReference>
<dbReference type="Pfam" id="PF00005">
    <property type="entry name" value="ABC_tran"/>
    <property type="match status" value="2"/>
</dbReference>
<dbReference type="PANTHER" id="PTHR43394:SF27">
    <property type="entry name" value="ATP-DEPENDENT TRANSLOCASE ABCB1-LIKE"/>
    <property type="match status" value="1"/>
</dbReference>
<dbReference type="PROSITE" id="PS50893">
    <property type="entry name" value="ABC_TRANSPORTER_2"/>
    <property type="match status" value="2"/>
</dbReference>
<feature type="transmembrane region" description="Helical" evidence="10">
    <location>
        <begin position="886"/>
        <end position="908"/>
    </location>
</feature>
<evidence type="ECO:0000256" key="5">
    <source>
        <dbReference type="ARBA" id="ARBA00022741"/>
    </source>
</evidence>
<dbReference type="InterPro" id="IPR039421">
    <property type="entry name" value="Type_1_exporter"/>
</dbReference>
<feature type="transmembrane region" description="Helical" evidence="10">
    <location>
        <begin position="167"/>
        <end position="187"/>
    </location>
</feature>
<evidence type="ECO:0000256" key="7">
    <source>
        <dbReference type="ARBA" id="ARBA00022989"/>
    </source>
</evidence>
<dbReference type="InterPro" id="IPR011527">
    <property type="entry name" value="ABC1_TM_dom"/>
</dbReference>
<keyword evidence="14" id="KW-1185">Reference proteome</keyword>
<feature type="transmembrane region" description="Helical" evidence="10">
    <location>
        <begin position="708"/>
        <end position="731"/>
    </location>
</feature>
<dbReference type="CDD" id="cd18577">
    <property type="entry name" value="ABC_6TM_Pgp_ABCB1_D1_like"/>
    <property type="match status" value="1"/>
</dbReference>
<keyword evidence="8 10" id="KW-0472">Membrane</keyword>
<feature type="domain" description="ABC transporter" evidence="11">
    <location>
        <begin position="345"/>
        <end position="590"/>
    </location>
</feature>
<evidence type="ECO:0000259" key="12">
    <source>
        <dbReference type="PROSITE" id="PS50929"/>
    </source>
</evidence>
<dbReference type="InterPro" id="IPR003439">
    <property type="entry name" value="ABC_transporter-like_ATP-bd"/>
</dbReference>
<evidence type="ECO:0000259" key="11">
    <source>
        <dbReference type="PROSITE" id="PS50893"/>
    </source>
</evidence>
<organism evidence="13 14">
    <name type="scientific">Stachybotrys elegans</name>
    <dbReference type="NCBI Taxonomy" id="80388"/>
    <lineage>
        <taxon>Eukaryota</taxon>
        <taxon>Fungi</taxon>
        <taxon>Dikarya</taxon>
        <taxon>Ascomycota</taxon>
        <taxon>Pezizomycotina</taxon>
        <taxon>Sordariomycetes</taxon>
        <taxon>Hypocreomycetidae</taxon>
        <taxon>Hypocreales</taxon>
        <taxon>Stachybotryaceae</taxon>
        <taxon>Stachybotrys</taxon>
    </lineage>
</organism>
<feature type="transmembrane region" description="Helical" evidence="10">
    <location>
        <begin position="920"/>
        <end position="941"/>
    </location>
</feature>
<evidence type="ECO:0000256" key="6">
    <source>
        <dbReference type="ARBA" id="ARBA00022840"/>
    </source>
</evidence>
<dbReference type="InterPro" id="IPR003593">
    <property type="entry name" value="AAA+_ATPase"/>
</dbReference>
<comment type="caution">
    <text evidence="13">The sequence shown here is derived from an EMBL/GenBank/DDBJ whole genome shotgun (WGS) entry which is preliminary data.</text>
</comment>
<evidence type="ECO:0000256" key="2">
    <source>
        <dbReference type="ARBA" id="ARBA00007577"/>
    </source>
</evidence>
<dbReference type="EMBL" id="JAGPNK010000004">
    <property type="protein sequence ID" value="KAH7322493.1"/>
    <property type="molecule type" value="Genomic_DNA"/>
</dbReference>
<evidence type="ECO:0000256" key="10">
    <source>
        <dbReference type="SAM" id="Phobius"/>
    </source>
</evidence>
<gene>
    <name evidence="13" type="ORF">B0I35DRAFT_350813</name>
</gene>
<dbReference type="InterPro" id="IPR036640">
    <property type="entry name" value="ABC1_TM_sf"/>
</dbReference>
<keyword evidence="3" id="KW-0813">Transport</keyword>
<dbReference type="FunFam" id="3.40.50.300:FF:000251">
    <property type="entry name" value="ABC transporter B family member 19"/>
    <property type="match status" value="1"/>
</dbReference>
<protein>
    <submittedName>
        <fullName evidence="13">ATP-binding cassette, subfamily B, member 1</fullName>
    </submittedName>
</protein>
<keyword evidence="7 10" id="KW-1133">Transmembrane helix</keyword>
<feature type="domain" description="ABC transmembrane type-1" evidence="12">
    <location>
        <begin position="668"/>
        <end position="947"/>
    </location>
</feature>
<dbReference type="GO" id="GO:0016887">
    <property type="term" value="F:ATP hydrolysis activity"/>
    <property type="evidence" value="ECO:0007669"/>
    <property type="project" value="InterPro"/>
</dbReference>
<feature type="transmembrane region" description="Helical" evidence="10">
    <location>
        <begin position="281"/>
        <end position="299"/>
    </location>
</feature>
<dbReference type="PROSITE" id="PS00211">
    <property type="entry name" value="ABC_TRANSPORTER_1"/>
    <property type="match status" value="2"/>
</dbReference>
<dbReference type="CDD" id="cd18578">
    <property type="entry name" value="ABC_6TM_Pgp_ABCB1_D2_like"/>
    <property type="match status" value="1"/>
</dbReference>
<dbReference type="Proteomes" id="UP000813444">
    <property type="component" value="Unassembled WGS sequence"/>
</dbReference>
<evidence type="ECO:0000256" key="8">
    <source>
        <dbReference type="ARBA" id="ARBA00023136"/>
    </source>
</evidence>
<feature type="domain" description="ABC transporter" evidence="11">
    <location>
        <begin position="980"/>
        <end position="1217"/>
    </location>
</feature>
<dbReference type="Gene3D" id="1.20.1560.10">
    <property type="entry name" value="ABC transporter type 1, transmembrane domain"/>
    <property type="match status" value="1"/>
</dbReference>
<dbReference type="OrthoDB" id="6500128at2759"/>
<dbReference type="GO" id="GO:0005743">
    <property type="term" value="C:mitochondrial inner membrane"/>
    <property type="evidence" value="ECO:0007669"/>
    <property type="project" value="TreeGrafter"/>
</dbReference>
<feature type="transmembrane region" description="Helical" evidence="10">
    <location>
        <begin position="775"/>
        <end position="798"/>
    </location>
</feature>
<dbReference type="InterPro" id="IPR017871">
    <property type="entry name" value="ABC_transporter-like_CS"/>
</dbReference>
<sequence length="1253" mass="137119">MHVQRIFTLMTPTDAVLNIIGAIAAMGAGAALPLMALIFGSFVGRFTDFGAGETSPEAFRRDVNSFTLWFVYLFIGKFTLTYLSGAIFTVTALRVTKTLRSEFVKAVLRQEISFYDKFGPGAVAVKATTNADLVNAGISEKLARVIQSISMMVTALVIALVQSWQMTLIIIAVVFPLFIILGITMTIEANLDGQILKVYAEAANLAEEIIGSIKTVHAFGASRLLLERFDKWLVQASHAGYKKGPTLGVMYASEFFFSFVPYAMAFWQGTRMYLSGQVDSVGTLVIVIFAVLMISNAIGQIAPATSSFIQASSAASELFEILDRKSQLDPHSGEGATPDTVTGHISIRDVEFAYPSRPNIRILKGVSLDIPAKKTTAFVGASGSGKSTIISLLERWYEPGHGFLTLDGHRIDELNVKWLRSKVRLVQQEPVLFNDTIFNNVAQGLVGTEHEYADERTRRDMVTRACKEANASEFIENLPNGYDTNVGERAGLLSGGQKQRIAIARSIISNPPVLLLDEATSALDANSEKVVQQALDRVSMSRTTIVIAHKLATIMKADNIIVFGHGEVLEQGTHQSLLQRNGPYAALVHAQSLGDNPGDSAPTAGDWEPLPDTAQGTPAPEKEAETVADINDSSSSAMEAICPPRSYSLLRILGIFLGENLNLWHMYLVCIIASLIGGAVYPAQAILLTRLITAYELPDDEVQAEVNLYALLFFIVAIVMFLAYACLGWILTRRYRFELLESIIRQDITFFDQAENNAATLTSRLSTDPMGLQELIGINLALMLIVVINLTSSVALALAYGWELGLVVFSTLPLIFGSGFLRLRLESKFDAENASIFAESARFASQAVGAMRTVSAFTLEHNIWTEYDMRLQQPLRNPLRVVGMSMIWYSLAESVEFLVMALAFWYGGQLLADGEYTTEQFFVIYIAIVFGGEAAGQFFAYTPNITKAHAGGNYILKLRETKASITDSPDAHNPDAGAEFHFDHVYFRYPQRRHVPVLQGLHLDIKAGSSVAFVGGSGCGKSTTIGLLERYYDPTQGQLCLGQESISQLQLSAYRNHISLVPQEPTLYQGTIRDNIILGAISPVSDEQIETAAREANILTFIQSLPDGFHTECGSRGAQLSGGQKQRIAIARAMIRDPAIILLDEATSALDTTSEKSIQESLKSVGKRRTIISVAHRLSTIRHCDQIFVFVEGRIAESGTHAQLTALRGHYYRLASSPEGQFKFAMSHLTSLDSAKPNLSTVSSENVDGRTLW</sequence>
<dbReference type="PANTHER" id="PTHR43394">
    <property type="entry name" value="ATP-DEPENDENT PERMEASE MDL1, MITOCHONDRIAL"/>
    <property type="match status" value="1"/>
</dbReference>
<keyword evidence="4 10" id="KW-0812">Transmembrane</keyword>
<dbReference type="GO" id="GO:0090374">
    <property type="term" value="P:oligopeptide export from mitochondrion"/>
    <property type="evidence" value="ECO:0007669"/>
    <property type="project" value="TreeGrafter"/>
</dbReference>
<evidence type="ECO:0000256" key="9">
    <source>
        <dbReference type="SAM" id="MobiDB-lite"/>
    </source>
</evidence>
<keyword evidence="6 13" id="KW-0067">ATP-binding</keyword>
<feature type="region of interest" description="Disordered" evidence="9">
    <location>
        <begin position="595"/>
        <end position="626"/>
    </location>
</feature>
<dbReference type="PROSITE" id="PS50929">
    <property type="entry name" value="ABC_TM1F"/>
    <property type="match status" value="2"/>
</dbReference>
<proteinExistence type="inferred from homology"/>
<evidence type="ECO:0000256" key="3">
    <source>
        <dbReference type="ARBA" id="ARBA00022448"/>
    </source>
</evidence>
<feature type="transmembrane region" description="Helical" evidence="10">
    <location>
        <begin position="249"/>
        <end position="269"/>
    </location>
</feature>
<feature type="transmembrane region" description="Helical" evidence="10">
    <location>
        <begin position="69"/>
        <end position="93"/>
    </location>
</feature>
<feature type="transmembrane region" description="Helical" evidence="10">
    <location>
        <begin position="804"/>
        <end position="823"/>
    </location>
</feature>
<keyword evidence="5" id="KW-0547">Nucleotide-binding</keyword>
<dbReference type="Gene3D" id="3.40.50.300">
    <property type="entry name" value="P-loop containing nucleotide triphosphate hydrolases"/>
    <property type="match status" value="2"/>
</dbReference>
<dbReference type="CDD" id="cd03249">
    <property type="entry name" value="ABC_MTABC3_MDL1_MDL2"/>
    <property type="match status" value="2"/>
</dbReference>
<reference evidence="13" key="1">
    <citation type="journal article" date="2021" name="Nat. Commun.">
        <title>Genetic determinants of endophytism in the Arabidopsis root mycobiome.</title>
        <authorList>
            <person name="Mesny F."/>
            <person name="Miyauchi S."/>
            <person name="Thiergart T."/>
            <person name="Pickel B."/>
            <person name="Atanasova L."/>
            <person name="Karlsson M."/>
            <person name="Huettel B."/>
            <person name="Barry K.W."/>
            <person name="Haridas S."/>
            <person name="Chen C."/>
            <person name="Bauer D."/>
            <person name="Andreopoulos W."/>
            <person name="Pangilinan J."/>
            <person name="LaButti K."/>
            <person name="Riley R."/>
            <person name="Lipzen A."/>
            <person name="Clum A."/>
            <person name="Drula E."/>
            <person name="Henrissat B."/>
            <person name="Kohler A."/>
            <person name="Grigoriev I.V."/>
            <person name="Martin F.M."/>
            <person name="Hacquard S."/>
        </authorList>
    </citation>
    <scope>NUCLEOTIDE SEQUENCE</scope>
    <source>
        <strain evidence="13">MPI-CAGE-CH-0235</strain>
    </source>
</reference>
<dbReference type="Pfam" id="PF00664">
    <property type="entry name" value="ABC_membrane"/>
    <property type="match status" value="2"/>
</dbReference>
<feature type="transmembrane region" description="Helical" evidence="10">
    <location>
        <begin position="15"/>
        <end position="39"/>
    </location>
</feature>
<dbReference type="GO" id="GO:0005524">
    <property type="term" value="F:ATP binding"/>
    <property type="evidence" value="ECO:0007669"/>
    <property type="project" value="UniProtKB-KW"/>
</dbReference>
<evidence type="ECO:0000256" key="1">
    <source>
        <dbReference type="ARBA" id="ARBA00004141"/>
    </source>
</evidence>
<comment type="subcellular location">
    <subcellularLocation>
        <location evidence="1">Membrane</location>
        <topology evidence="1">Multi-pass membrane protein</topology>
    </subcellularLocation>
</comment>
<dbReference type="SUPFAM" id="SSF52540">
    <property type="entry name" value="P-loop containing nucleoside triphosphate hydrolases"/>
    <property type="match status" value="2"/>
</dbReference>
<dbReference type="SMART" id="SM00382">
    <property type="entry name" value="AAA"/>
    <property type="match status" value="2"/>
</dbReference>
<evidence type="ECO:0000313" key="13">
    <source>
        <dbReference type="EMBL" id="KAH7322493.1"/>
    </source>
</evidence>
<dbReference type="FunFam" id="3.40.50.300:FF:000967">
    <property type="entry name" value="ABC multidrug transporter mdr4"/>
    <property type="match status" value="1"/>
</dbReference>
<accession>A0A8K0ST84</accession>
<feature type="transmembrane region" description="Helical" evidence="10">
    <location>
        <begin position="666"/>
        <end position="688"/>
    </location>
</feature>
<comment type="similarity">
    <text evidence="2">Belongs to the ABC transporter superfamily. ABCB family. Multidrug resistance exporter (TC 3.A.1.201) subfamily.</text>
</comment>
<dbReference type="InterPro" id="IPR027417">
    <property type="entry name" value="P-loop_NTPase"/>
</dbReference>
<dbReference type="SUPFAM" id="SSF90123">
    <property type="entry name" value="ABC transporter transmembrane region"/>
    <property type="match status" value="2"/>
</dbReference>
<evidence type="ECO:0000313" key="14">
    <source>
        <dbReference type="Proteomes" id="UP000813444"/>
    </source>
</evidence>
<name>A0A8K0ST84_9HYPO</name>